<reference evidence="7" key="1">
    <citation type="submission" date="2022-12" db="EMBL/GenBank/DDBJ databases">
        <title>Paraconexibacter alkalitolerans sp. nov. and Baekduia alba sp. nov., isolated from soil and emended description of the genera Paraconexibacter (Chun et al., 2020) and Baekduia (An et al., 2020).</title>
        <authorList>
            <person name="Vieira S."/>
            <person name="Huber K.J."/>
            <person name="Geppert A."/>
            <person name="Wolf J."/>
            <person name="Neumann-Schaal M."/>
            <person name="Muesken M."/>
            <person name="Overmann J."/>
        </authorList>
    </citation>
    <scope>NUCLEOTIDE SEQUENCE</scope>
    <source>
        <strain evidence="7">AEG42_29</strain>
    </source>
</reference>
<evidence type="ECO:0000256" key="3">
    <source>
        <dbReference type="ARBA" id="ARBA00022692"/>
    </source>
</evidence>
<organism evidence="7">
    <name type="scientific">Paraconexibacter sp. AEG42_29</name>
    <dbReference type="NCBI Taxonomy" id="2997339"/>
    <lineage>
        <taxon>Bacteria</taxon>
        <taxon>Bacillati</taxon>
        <taxon>Actinomycetota</taxon>
        <taxon>Thermoleophilia</taxon>
        <taxon>Solirubrobacterales</taxon>
        <taxon>Paraconexibacteraceae</taxon>
        <taxon>Paraconexibacter</taxon>
    </lineage>
</organism>
<feature type="transmembrane region" description="Helical" evidence="6">
    <location>
        <begin position="7"/>
        <end position="25"/>
    </location>
</feature>
<feature type="transmembrane region" description="Helical" evidence="6">
    <location>
        <begin position="37"/>
        <end position="57"/>
    </location>
</feature>
<evidence type="ECO:0000313" key="7">
    <source>
        <dbReference type="EMBL" id="XAY06787.1"/>
    </source>
</evidence>
<evidence type="ECO:0000256" key="1">
    <source>
        <dbReference type="ARBA" id="ARBA00004651"/>
    </source>
</evidence>
<keyword evidence="5 6" id="KW-0472">Membrane</keyword>
<keyword evidence="3 6" id="KW-0812">Transmembrane</keyword>
<accession>A0AAU7AYK1</accession>
<feature type="transmembrane region" description="Helical" evidence="6">
    <location>
        <begin position="69"/>
        <end position="87"/>
    </location>
</feature>
<dbReference type="AlphaFoldDB" id="A0AAU7AYK1"/>
<dbReference type="EMBL" id="CP114014">
    <property type="protein sequence ID" value="XAY06787.1"/>
    <property type="molecule type" value="Genomic_DNA"/>
</dbReference>
<keyword evidence="4 6" id="KW-1133">Transmembrane helix</keyword>
<evidence type="ECO:0000256" key="5">
    <source>
        <dbReference type="ARBA" id="ARBA00023136"/>
    </source>
</evidence>
<name>A0AAU7AYK1_9ACTN</name>
<proteinExistence type="predicted"/>
<evidence type="ECO:0008006" key="8">
    <source>
        <dbReference type="Google" id="ProtNLM"/>
    </source>
</evidence>
<evidence type="ECO:0000256" key="2">
    <source>
        <dbReference type="ARBA" id="ARBA00022475"/>
    </source>
</evidence>
<dbReference type="GO" id="GO:0005886">
    <property type="term" value="C:plasma membrane"/>
    <property type="evidence" value="ECO:0007669"/>
    <property type="project" value="UniProtKB-SubCell"/>
</dbReference>
<evidence type="ECO:0000256" key="4">
    <source>
        <dbReference type="ARBA" id="ARBA00022989"/>
    </source>
</evidence>
<sequence length="88" mass="9429">MTSLVPRSVQVVWATLVAITAVSWWTNADSGLDRRVAGAAILAFAFAKTWLVAIHFMDLRAAPAGLRRTVEAILACSCAGLIGWFLLA</sequence>
<evidence type="ECO:0000256" key="6">
    <source>
        <dbReference type="SAM" id="Phobius"/>
    </source>
</evidence>
<comment type="subcellular location">
    <subcellularLocation>
        <location evidence="1">Cell membrane</location>
        <topology evidence="1">Multi-pass membrane protein</topology>
    </subcellularLocation>
</comment>
<dbReference type="KEGG" id="parq:DSM112329_03665"/>
<dbReference type="InterPro" id="IPR005171">
    <property type="entry name" value="Cyt_c_oxidase_su4_prok"/>
</dbReference>
<gene>
    <name evidence="7" type="ORF">DSM112329_03665</name>
</gene>
<protein>
    <recommendedName>
        <fullName evidence="8">Prokaryotic cytochrome C oxidase subunit IV family protein</fullName>
    </recommendedName>
</protein>
<dbReference type="RefSeq" id="WP_354698005.1">
    <property type="nucleotide sequence ID" value="NZ_CP114014.1"/>
</dbReference>
<dbReference type="Pfam" id="PF03626">
    <property type="entry name" value="COX4_pro"/>
    <property type="match status" value="1"/>
</dbReference>
<keyword evidence="2" id="KW-1003">Cell membrane</keyword>